<dbReference type="SUPFAM" id="SSF81321">
    <property type="entry name" value="Family A G protein-coupled receptor-like"/>
    <property type="match status" value="1"/>
</dbReference>
<keyword evidence="8" id="KW-0969">Cilium</keyword>
<evidence type="ECO:0000256" key="11">
    <source>
        <dbReference type="ARBA" id="ARBA00023180"/>
    </source>
</evidence>
<dbReference type="AGR" id="WB:WBGene00006155"/>
<evidence type="ECO:0000256" key="19">
    <source>
        <dbReference type="SAM" id="Phobius"/>
    </source>
</evidence>
<evidence type="ECO:0000256" key="16">
    <source>
        <dbReference type="ARBA" id="ARBA00067967"/>
    </source>
</evidence>
<evidence type="ECO:0000256" key="13">
    <source>
        <dbReference type="ARBA" id="ARBA00054965"/>
    </source>
</evidence>
<dbReference type="GO" id="GO:0060170">
    <property type="term" value="C:ciliary membrane"/>
    <property type="evidence" value="ECO:0007669"/>
    <property type="project" value="UniProtKB-SubCell"/>
</dbReference>
<dbReference type="HOGENOM" id="CLU_036335_2_1_1"/>
<dbReference type="InterPro" id="IPR019428">
    <property type="entry name" value="7TM_GPCR_serpentine_rcpt_Str"/>
</dbReference>
<keyword evidence="4" id="KW-0716">Sensory transduction</keyword>
<evidence type="ECO:0000256" key="14">
    <source>
        <dbReference type="ARBA" id="ARBA00061678"/>
    </source>
</evidence>
<keyword evidence="21" id="KW-1185">Reference proteome</keyword>
<comment type="subunit">
    <text evidence="15">Interacts with odr-4.</text>
</comment>
<feature type="transmembrane region" description="Helical" evidence="19">
    <location>
        <begin position="252"/>
        <end position="273"/>
    </location>
</feature>
<comment type="function">
    <text evidence="13">An odorant receptor which affects chemotaxis to the volatile odorant diacetyl. Specifies AWA neuronal cell fate via the odr-7 pathway.</text>
</comment>
<dbReference type="GO" id="GO:0005886">
    <property type="term" value="C:plasma membrane"/>
    <property type="evidence" value="ECO:0000318"/>
    <property type="project" value="GO_Central"/>
</dbReference>
<evidence type="ECO:0000256" key="12">
    <source>
        <dbReference type="ARBA" id="ARBA00023273"/>
    </source>
</evidence>
<dbReference type="PaxDb" id="6239-F10A3.6"/>
<organism evidence="20 21">
    <name type="scientific">Caenorhabditis elegans</name>
    <dbReference type="NCBI Taxonomy" id="6239"/>
    <lineage>
        <taxon>Eukaryota</taxon>
        <taxon>Metazoa</taxon>
        <taxon>Ecdysozoa</taxon>
        <taxon>Nematoda</taxon>
        <taxon>Chromadorea</taxon>
        <taxon>Rhabditida</taxon>
        <taxon>Rhabditina</taxon>
        <taxon>Rhabditomorpha</taxon>
        <taxon>Rhabditoidea</taxon>
        <taxon>Rhabditidae</taxon>
        <taxon>Peloderinae</taxon>
        <taxon>Caenorhabditis</taxon>
    </lineage>
</organism>
<evidence type="ECO:0000256" key="4">
    <source>
        <dbReference type="ARBA" id="ARBA00022606"/>
    </source>
</evidence>
<evidence type="ECO:0000256" key="10">
    <source>
        <dbReference type="ARBA" id="ARBA00023170"/>
    </source>
</evidence>
<reference evidence="20 21" key="1">
    <citation type="journal article" date="1998" name="Science">
        <title>Genome sequence of the nematode C. elegans: a platform for investigating biology.</title>
        <authorList>
            <consortium name="The C. elegans sequencing consortium"/>
            <person name="Sulson J.E."/>
            <person name="Waterston R."/>
        </authorList>
    </citation>
    <scope>NUCLEOTIDE SEQUENCE [LARGE SCALE GENOMIC DNA]</scope>
    <source>
        <strain evidence="20 21">Bristol N2</strain>
    </source>
</reference>
<protein>
    <recommendedName>
        <fullName evidence="16">Serpentine receptor class r-10</fullName>
    </recommendedName>
    <alternativeName>
        <fullName evidence="17">Odorant response abnormal protein 10</fullName>
    </alternativeName>
    <alternativeName>
        <fullName evidence="18">Olfactory receptor 10</fullName>
    </alternativeName>
</protein>
<dbReference type="RefSeq" id="NP_507070.2">
    <property type="nucleotide sequence ID" value="NM_074669.2"/>
</dbReference>
<dbReference type="FunCoup" id="O45339">
    <property type="interactions" value="1"/>
</dbReference>
<evidence type="ECO:0000313" key="20">
    <source>
        <dbReference type="EMBL" id="CAB07344.2"/>
    </source>
</evidence>
<evidence type="ECO:0000256" key="1">
    <source>
        <dbReference type="ARBA" id="ARBA00004272"/>
    </source>
</evidence>
<dbReference type="Proteomes" id="UP000001940">
    <property type="component" value="Chromosome V"/>
</dbReference>
<dbReference type="Pfam" id="PF10326">
    <property type="entry name" value="7TM_GPCR_Str"/>
    <property type="match status" value="1"/>
</dbReference>
<comment type="subcellular location">
    <subcellularLocation>
        <location evidence="1">Cell projection</location>
        <location evidence="1">Cilium membrane</location>
        <topology evidence="1">Multi-pass membrane protein</topology>
    </subcellularLocation>
</comment>
<keyword evidence="10 20" id="KW-0675">Receptor</keyword>
<dbReference type="FunFam" id="1.20.1070.10:FF:000128">
    <property type="entry name" value="Seven TM Receptor"/>
    <property type="match status" value="1"/>
</dbReference>
<evidence type="ECO:0000256" key="18">
    <source>
        <dbReference type="ARBA" id="ARBA00082489"/>
    </source>
</evidence>
<dbReference type="CTD" id="184276"/>
<dbReference type="SMR" id="O45339"/>
<evidence type="ECO:0000256" key="7">
    <source>
        <dbReference type="ARBA" id="ARBA00022989"/>
    </source>
</evidence>
<keyword evidence="11" id="KW-0325">Glycoprotein</keyword>
<dbReference type="PhylomeDB" id="O45339"/>
<dbReference type="GO" id="GO:0038022">
    <property type="term" value="F:G protein-coupled olfactory receptor activity"/>
    <property type="evidence" value="ECO:0000318"/>
    <property type="project" value="GO_Central"/>
</dbReference>
<comment type="similarity">
    <text evidence="14">Belongs to the nematode receptor-like protein str family.</text>
</comment>
<dbReference type="AlphaFoldDB" id="O45339"/>
<evidence type="ECO:0000256" key="9">
    <source>
        <dbReference type="ARBA" id="ARBA00023136"/>
    </source>
</evidence>
<dbReference type="eggNOG" id="ENOG502THG6">
    <property type="taxonomic scope" value="Eukaryota"/>
</dbReference>
<evidence type="ECO:0000256" key="2">
    <source>
        <dbReference type="ARBA" id="ARBA00022475"/>
    </source>
</evidence>
<feature type="transmembrane region" description="Helical" evidence="19">
    <location>
        <begin position="88"/>
        <end position="113"/>
    </location>
</feature>
<keyword evidence="12" id="KW-0966">Cell projection</keyword>
<keyword evidence="7 19" id="KW-1133">Transmembrane helix</keyword>
<dbReference type="OMA" id="CIRIFRN"/>
<dbReference type="InParanoid" id="O45339"/>
<dbReference type="UCSC" id="F10A3.6">
    <property type="organism name" value="c. elegans"/>
</dbReference>
<evidence type="ECO:0000313" key="22">
    <source>
        <dbReference type="WormBase" id="F10A3.6"/>
    </source>
</evidence>
<evidence type="ECO:0000256" key="6">
    <source>
        <dbReference type="ARBA" id="ARBA00022725"/>
    </source>
</evidence>
<evidence type="ECO:0000256" key="8">
    <source>
        <dbReference type="ARBA" id="ARBA00023069"/>
    </source>
</evidence>
<dbReference type="KEGG" id="cel:CELE_F10A3.6"/>
<dbReference type="GeneID" id="184276"/>
<keyword evidence="6" id="KW-0552">Olfaction</keyword>
<feature type="transmembrane region" description="Helical" evidence="19">
    <location>
        <begin position="41"/>
        <end position="61"/>
    </location>
</feature>
<keyword evidence="3" id="KW-0145">Chemotaxis</keyword>
<feature type="transmembrane region" description="Helical" evidence="19">
    <location>
        <begin position="134"/>
        <end position="154"/>
    </location>
</feature>
<keyword evidence="5 19" id="KW-0812">Transmembrane</keyword>
<proteinExistence type="inferred from homology"/>
<dbReference type="WormBase" id="F10A3.6">
    <property type="protein sequence ID" value="CE41380"/>
    <property type="gene ID" value="WBGene00006155"/>
    <property type="gene designation" value="str-99"/>
</dbReference>
<evidence type="ECO:0000256" key="5">
    <source>
        <dbReference type="ARBA" id="ARBA00022692"/>
    </source>
</evidence>
<evidence type="ECO:0000256" key="15">
    <source>
        <dbReference type="ARBA" id="ARBA00064300"/>
    </source>
</evidence>
<accession>O45339</accession>
<dbReference type="EMBL" id="BX284605">
    <property type="protein sequence ID" value="CAB07344.2"/>
    <property type="molecule type" value="Genomic_DNA"/>
</dbReference>
<dbReference type="PANTHER" id="PTHR22943:SF137">
    <property type="entry name" value="SEVEN TM RECEPTOR"/>
    <property type="match status" value="1"/>
</dbReference>
<dbReference type="GO" id="GO:0007186">
    <property type="term" value="P:G protein-coupled receptor signaling pathway"/>
    <property type="evidence" value="ECO:0000318"/>
    <property type="project" value="GO_Central"/>
</dbReference>
<dbReference type="PANTHER" id="PTHR22943">
    <property type="entry name" value="7-TRANSMEMBRANE DOMAIN RECEPTOR C.ELEGANS"/>
    <property type="match status" value="1"/>
</dbReference>
<gene>
    <name evidence="20 22" type="primary">str-99</name>
    <name evidence="20" type="ORF">CELE_F10A3.6</name>
    <name evidence="22" type="ORF">F10A3.6</name>
</gene>
<feature type="transmembrane region" description="Helical" evidence="19">
    <location>
        <begin position="202"/>
        <end position="224"/>
    </location>
</feature>
<sequence length="337" mass="38808">MKWTIQLAYYIETIGFVTSTFLNSILLFLISKMSKQTFGNYNYLMFSFSSFSIVYSFVNFWSKPNVLITDKSFAIFVDLKETGFTKQFGAIAIGLYCSCYNIMLQLITIHFYYRYLSVTSPTDLSRFSVKSTPIWILFIISISFLWFSMCYFVNGPSPMKDENFLPEFQKNYCMEPEEYNYLGPQYYYQDVTGQTRFHIPSLLASGTMGALMCCSISAITYFGFHTYKHLANLGTIGSSETGDLQKQLFRTLVIQTLIPSVFMYIPVSCMFLFPLFGLKAEGIDTLVPISVAIYPCFEPLVAMYCIRIFRNRIFEVLSCKKVKKLMKISVVPISNQN</sequence>
<dbReference type="GO" id="GO:0006935">
    <property type="term" value="P:chemotaxis"/>
    <property type="evidence" value="ECO:0007669"/>
    <property type="project" value="UniProtKB-KW"/>
</dbReference>
<evidence type="ECO:0000256" key="3">
    <source>
        <dbReference type="ARBA" id="ARBA00022500"/>
    </source>
</evidence>
<keyword evidence="9 19" id="KW-0472">Membrane</keyword>
<dbReference type="GO" id="GO:0042048">
    <property type="term" value="P:olfactory behavior"/>
    <property type="evidence" value="ECO:0000318"/>
    <property type="project" value="GO_Central"/>
</dbReference>
<evidence type="ECO:0000256" key="17">
    <source>
        <dbReference type="ARBA" id="ARBA00078653"/>
    </source>
</evidence>
<evidence type="ECO:0000313" key="21">
    <source>
        <dbReference type="Proteomes" id="UP000001940"/>
    </source>
</evidence>
<feature type="transmembrane region" description="Helical" evidence="19">
    <location>
        <begin position="6"/>
        <end position="29"/>
    </location>
</feature>
<keyword evidence="2" id="KW-1003">Cell membrane</keyword>
<name>O45339_CAEEL</name>